<comment type="similarity">
    <text evidence="2">Belongs to the HPPK family.</text>
</comment>
<keyword evidence="15" id="KW-1185">Reference proteome</keyword>
<evidence type="ECO:0000256" key="12">
    <source>
        <dbReference type="ARBA" id="ARBA00033413"/>
    </source>
</evidence>
<evidence type="ECO:0000256" key="6">
    <source>
        <dbReference type="ARBA" id="ARBA00022741"/>
    </source>
</evidence>
<evidence type="ECO:0000256" key="4">
    <source>
        <dbReference type="ARBA" id="ARBA00016218"/>
    </source>
</evidence>
<organism evidence="14 15">
    <name type="scientific">Woeseia oceani</name>
    <dbReference type="NCBI Taxonomy" id="1548547"/>
    <lineage>
        <taxon>Bacteria</taxon>
        <taxon>Pseudomonadati</taxon>
        <taxon>Pseudomonadota</taxon>
        <taxon>Gammaproteobacteria</taxon>
        <taxon>Woeseiales</taxon>
        <taxon>Woeseiaceae</taxon>
        <taxon>Woeseia</taxon>
    </lineage>
</organism>
<evidence type="ECO:0000313" key="15">
    <source>
        <dbReference type="Proteomes" id="UP000092695"/>
    </source>
</evidence>
<comment type="pathway">
    <text evidence="1">Cofactor biosynthesis; tetrahydrofolate biosynthesis; 2-amino-4-hydroxy-6-hydroxymethyl-7,8-dihydropteridine diphosphate from 7,8-dihydroneopterin triphosphate: step 4/4.</text>
</comment>
<evidence type="ECO:0000256" key="9">
    <source>
        <dbReference type="ARBA" id="ARBA00022909"/>
    </source>
</evidence>
<dbReference type="InterPro" id="IPR000550">
    <property type="entry name" value="Hppk"/>
</dbReference>
<dbReference type="EMBL" id="CP016268">
    <property type="protein sequence ID" value="ANO51648.1"/>
    <property type="molecule type" value="Genomic_DNA"/>
</dbReference>
<dbReference type="PANTHER" id="PTHR43071:SF1">
    <property type="entry name" value="2-AMINO-4-HYDROXY-6-HYDROXYMETHYLDIHYDROPTERIDINE PYROPHOSPHOKINASE"/>
    <property type="match status" value="1"/>
</dbReference>
<feature type="domain" description="7,8-dihydro-6-hydroxymethylpterin-pyrophosphokinase" evidence="13">
    <location>
        <begin position="96"/>
        <end position="107"/>
    </location>
</feature>
<proteinExistence type="inferred from homology"/>
<dbReference type="KEGG" id="woc:BA177_10920"/>
<evidence type="ECO:0000256" key="3">
    <source>
        <dbReference type="ARBA" id="ARBA00013253"/>
    </source>
</evidence>
<dbReference type="GO" id="GO:0016301">
    <property type="term" value="F:kinase activity"/>
    <property type="evidence" value="ECO:0007669"/>
    <property type="project" value="UniProtKB-KW"/>
</dbReference>
<name>A0A193LGQ9_9GAMM</name>
<protein>
    <recommendedName>
        <fullName evidence="4">2-amino-4-hydroxy-6-hydroxymethyldihydropteridine pyrophosphokinase</fullName>
        <ecNumber evidence="3">2.7.6.3</ecNumber>
    </recommendedName>
    <alternativeName>
        <fullName evidence="11">6-hydroxymethyl-7,8-dihydropterin pyrophosphokinase</fullName>
    </alternativeName>
    <alternativeName>
        <fullName evidence="12">7,8-dihydro-6-hydroxymethylpterin-pyrophosphokinase</fullName>
    </alternativeName>
</protein>
<comment type="function">
    <text evidence="10">Catalyzes the transfer of pyrophosphate from adenosine triphosphate (ATP) to 6-hydroxymethyl-7,8-dihydropterin, an enzymatic step in folate biosynthesis pathway.</text>
</comment>
<keyword evidence="9" id="KW-0289">Folate biosynthesis</keyword>
<sequence length="170" mass="18556">MSETRPHWWPAFIGIGSNLGEPVQQVEQAIKALAGLEQSRLILCSSLYRSAPVGPQDQPDFINAVVAVLTRLAPQGLLTSLQAIENVQGRTRSGERWGPRTLDLDLLVYGQASVATAELTLPHPRIAERNFVLLPLSEIAPHLPIPGLPSVPQLVQQLVLSEPAIERLTR</sequence>
<dbReference type="Proteomes" id="UP000092695">
    <property type="component" value="Chromosome"/>
</dbReference>
<dbReference type="STRING" id="1548547.BA177_10920"/>
<evidence type="ECO:0000313" key="14">
    <source>
        <dbReference type="EMBL" id="ANO51648.1"/>
    </source>
</evidence>
<evidence type="ECO:0000259" key="13">
    <source>
        <dbReference type="PROSITE" id="PS00794"/>
    </source>
</evidence>
<dbReference type="GO" id="GO:0046656">
    <property type="term" value="P:folic acid biosynthetic process"/>
    <property type="evidence" value="ECO:0007669"/>
    <property type="project" value="UniProtKB-KW"/>
</dbReference>
<dbReference type="Gene3D" id="3.30.70.560">
    <property type="entry name" value="7,8-Dihydro-6-hydroxymethylpterin-pyrophosphokinase HPPK"/>
    <property type="match status" value="1"/>
</dbReference>
<keyword evidence="5" id="KW-0808">Transferase</keyword>
<dbReference type="PANTHER" id="PTHR43071">
    <property type="entry name" value="2-AMINO-4-HYDROXY-6-HYDROXYMETHYLDIHYDROPTERIDINE PYROPHOSPHOKINASE"/>
    <property type="match status" value="1"/>
</dbReference>
<dbReference type="CDD" id="cd00483">
    <property type="entry name" value="HPPK"/>
    <property type="match status" value="1"/>
</dbReference>
<evidence type="ECO:0000256" key="11">
    <source>
        <dbReference type="ARBA" id="ARBA00029766"/>
    </source>
</evidence>
<evidence type="ECO:0000256" key="10">
    <source>
        <dbReference type="ARBA" id="ARBA00029409"/>
    </source>
</evidence>
<evidence type="ECO:0000256" key="2">
    <source>
        <dbReference type="ARBA" id="ARBA00005810"/>
    </source>
</evidence>
<dbReference type="EC" id="2.7.6.3" evidence="3"/>
<dbReference type="AlphaFoldDB" id="A0A193LGQ9"/>
<dbReference type="OrthoDB" id="9808041at2"/>
<evidence type="ECO:0000256" key="7">
    <source>
        <dbReference type="ARBA" id="ARBA00022777"/>
    </source>
</evidence>
<keyword evidence="7 14" id="KW-0418">Kinase</keyword>
<evidence type="ECO:0000256" key="1">
    <source>
        <dbReference type="ARBA" id="ARBA00005051"/>
    </source>
</evidence>
<dbReference type="PROSITE" id="PS00794">
    <property type="entry name" value="HPPK"/>
    <property type="match status" value="1"/>
</dbReference>
<dbReference type="UniPathway" id="UPA00077">
    <property type="reaction ID" value="UER00155"/>
</dbReference>
<dbReference type="SUPFAM" id="SSF55083">
    <property type="entry name" value="6-hydroxymethyl-7,8-dihydropterin pyrophosphokinase, HPPK"/>
    <property type="match status" value="1"/>
</dbReference>
<evidence type="ECO:0000256" key="5">
    <source>
        <dbReference type="ARBA" id="ARBA00022679"/>
    </source>
</evidence>
<reference evidence="14 15" key="1">
    <citation type="submission" date="2016-06" db="EMBL/GenBank/DDBJ databases">
        <title>Complete genome sequence of a deep-branching marine Gamma Proteobacterium Woeseia oceani type strain XK5.</title>
        <authorList>
            <person name="Mu D."/>
            <person name="Du Z."/>
        </authorList>
    </citation>
    <scope>NUCLEOTIDE SEQUENCE [LARGE SCALE GENOMIC DNA]</scope>
    <source>
        <strain evidence="14 15">XK5</strain>
    </source>
</reference>
<keyword evidence="8" id="KW-0067">ATP-binding</keyword>
<dbReference type="GO" id="GO:0046654">
    <property type="term" value="P:tetrahydrofolate biosynthetic process"/>
    <property type="evidence" value="ECO:0007669"/>
    <property type="project" value="UniProtKB-UniPathway"/>
</dbReference>
<dbReference type="NCBIfam" id="TIGR01498">
    <property type="entry name" value="folK"/>
    <property type="match status" value="1"/>
</dbReference>
<dbReference type="InterPro" id="IPR035907">
    <property type="entry name" value="Hppk_sf"/>
</dbReference>
<dbReference type="RefSeq" id="WP_068616197.1">
    <property type="nucleotide sequence ID" value="NZ_CP016268.1"/>
</dbReference>
<dbReference type="Pfam" id="PF01288">
    <property type="entry name" value="HPPK"/>
    <property type="match status" value="1"/>
</dbReference>
<gene>
    <name evidence="14" type="ORF">BA177_10920</name>
</gene>
<keyword evidence="6" id="KW-0547">Nucleotide-binding</keyword>
<accession>A0A193LGQ9</accession>
<dbReference type="GO" id="GO:0003848">
    <property type="term" value="F:2-amino-4-hydroxy-6-hydroxymethyldihydropteridine diphosphokinase activity"/>
    <property type="evidence" value="ECO:0007669"/>
    <property type="project" value="UniProtKB-EC"/>
</dbReference>
<dbReference type="GO" id="GO:0005524">
    <property type="term" value="F:ATP binding"/>
    <property type="evidence" value="ECO:0007669"/>
    <property type="project" value="UniProtKB-KW"/>
</dbReference>
<evidence type="ECO:0000256" key="8">
    <source>
        <dbReference type="ARBA" id="ARBA00022840"/>
    </source>
</evidence>